<keyword evidence="1" id="KW-0479">Metal-binding</keyword>
<feature type="compositionally biased region" description="Basic residues" evidence="5">
    <location>
        <begin position="1206"/>
        <end position="1218"/>
    </location>
</feature>
<reference evidence="8" key="2">
    <citation type="submission" date="2020-05" db="UniProtKB">
        <authorList>
            <consortium name="EnsemblMetazoa"/>
        </authorList>
    </citation>
    <scope>IDENTIFICATION</scope>
    <source>
        <strain evidence="8">WRAIR2</strain>
    </source>
</reference>
<dbReference type="InterPro" id="IPR017907">
    <property type="entry name" value="Znf_RING_CS"/>
</dbReference>
<evidence type="ECO:0000259" key="7">
    <source>
        <dbReference type="PROSITE" id="PS50089"/>
    </source>
</evidence>
<feature type="compositionally biased region" description="Low complexity" evidence="5">
    <location>
        <begin position="1369"/>
        <end position="1391"/>
    </location>
</feature>
<feature type="region of interest" description="Disordered" evidence="5">
    <location>
        <begin position="975"/>
        <end position="1543"/>
    </location>
</feature>
<dbReference type="VEuPathDB" id="VectorBase:ADIR009499"/>
<feature type="compositionally biased region" description="Polar residues" evidence="5">
    <location>
        <begin position="2132"/>
        <end position="2147"/>
    </location>
</feature>
<feature type="region of interest" description="Disordered" evidence="5">
    <location>
        <begin position="529"/>
        <end position="548"/>
    </location>
</feature>
<dbReference type="InterPro" id="IPR019786">
    <property type="entry name" value="Zinc_finger_PHD-type_CS"/>
</dbReference>
<dbReference type="InterPro" id="IPR019787">
    <property type="entry name" value="Znf_PHD-finger"/>
</dbReference>
<feature type="compositionally biased region" description="Acidic residues" evidence="5">
    <location>
        <begin position="740"/>
        <end position="750"/>
    </location>
</feature>
<feature type="compositionally biased region" description="Acidic residues" evidence="5">
    <location>
        <begin position="862"/>
        <end position="871"/>
    </location>
</feature>
<feature type="domain" description="RING-type" evidence="7">
    <location>
        <begin position="129"/>
        <end position="170"/>
    </location>
</feature>
<feature type="compositionally biased region" description="Basic residues" evidence="5">
    <location>
        <begin position="1328"/>
        <end position="1368"/>
    </location>
</feature>
<feature type="compositionally biased region" description="Low complexity" evidence="5">
    <location>
        <begin position="1167"/>
        <end position="1179"/>
    </location>
</feature>
<feature type="compositionally biased region" description="Low complexity" evidence="5">
    <location>
        <begin position="2025"/>
        <end position="2039"/>
    </location>
</feature>
<protein>
    <recommendedName>
        <fullName evidence="10">PHD and RING finger domain-containing protein 1</fullName>
    </recommendedName>
</protein>
<dbReference type="Pfam" id="PF23030">
    <property type="entry name" value="SCAF11-like_C"/>
    <property type="match status" value="1"/>
</dbReference>
<feature type="region of interest" description="Disordered" evidence="5">
    <location>
        <begin position="628"/>
        <end position="909"/>
    </location>
</feature>
<dbReference type="InterPro" id="IPR057031">
    <property type="entry name" value="SFR19-like_C"/>
</dbReference>
<evidence type="ECO:0000259" key="6">
    <source>
        <dbReference type="PROSITE" id="PS50016"/>
    </source>
</evidence>
<dbReference type="PROSITE" id="PS50016">
    <property type="entry name" value="ZF_PHD_2"/>
    <property type="match status" value="1"/>
</dbReference>
<feature type="compositionally biased region" description="Gly residues" evidence="5">
    <location>
        <begin position="1932"/>
        <end position="1947"/>
    </location>
</feature>
<dbReference type="Proteomes" id="UP000075884">
    <property type="component" value="Unassembled WGS sequence"/>
</dbReference>
<proteinExistence type="predicted"/>
<feature type="compositionally biased region" description="Basic and acidic residues" evidence="5">
    <location>
        <begin position="1666"/>
        <end position="1675"/>
    </location>
</feature>
<dbReference type="STRING" id="7168.A0A182NPB4"/>
<feature type="region of interest" description="Disordered" evidence="5">
    <location>
        <begin position="361"/>
        <end position="401"/>
    </location>
</feature>
<dbReference type="InterPro" id="IPR011011">
    <property type="entry name" value="Znf_FYVE_PHD"/>
</dbReference>
<feature type="compositionally biased region" description="Polar residues" evidence="5">
    <location>
        <begin position="981"/>
        <end position="991"/>
    </location>
</feature>
<evidence type="ECO:0000313" key="8">
    <source>
        <dbReference type="EnsemblMetazoa" id="ADIR009499-PA"/>
    </source>
</evidence>
<evidence type="ECO:0000256" key="3">
    <source>
        <dbReference type="ARBA" id="ARBA00022833"/>
    </source>
</evidence>
<keyword evidence="2 4" id="KW-0863">Zinc-finger</keyword>
<feature type="region of interest" description="Disordered" evidence="5">
    <location>
        <begin position="2262"/>
        <end position="2296"/>
    </location>
</feature>
<feature type="domain" description="PHD-type" evidence="6">
    <location>
        <begin position="226"/>
        <end position="276"/>
    </location>
</feature>
<keyword evidence="3" id="KW-0862">Zinc</keyword>
<dbReference type="PROSITE" id="PS01359">
    <property type="entry name" value="ZF_PHD_1"/>
    <property type="match status" value="1"/>
</dbReference>
<feature type="compositionally biased region" description="Gly residues" evidence="5">
    <location>
        <begin position="1692"/>
        <end position="1704"/>
    </location>
</feature>
<dbReference type="InterPro" id="IPR001841">
    <property type="entry name" value="Znf_RING"/>
</dbReference>
<feature type="compositionally biased region" description="Low complexity" evidence="5">
    <location>
        <begin position="1883"/>
        <end position="1896"/>
    </location>
</feature>
<feature type="compositionally biased region" description="Gly residues" evidence="5">
    <location>
        <begin position="2067"/>
        <end position="2076"/>
    </location>
</feature>
<feature type="compositionally biased region" description="Basic residues" evidence="5">
    <location>
        <begin position="1309"/>
        <end position="1321"/>
    </location>
</feature>
<feature type="compositionally biased region" description="Low complexity" evidence="5">
    <location>
        <begin position="643"/>
        <end position="660"/>
    </location>
</feature>
<dbReference type="InterPro" id="IPR001965">
    <property type="entry name" value="Znf_PHD"/>
</dbReference>
<keyword evidence="9" id="KW-1185">Reference proteome</keyword>
<evidence type="ECO:0008006" key="10">
    <source>
        <dbReference type="Google" id="ProtNLM"/>
    </source>
</evidence>
<feature type="compositionally biased region" description="Basic and acidic residues" evidence="5">
    <location>
        <begin position="1057"/>
        <end position="1067"/>
    </location>
</feature>
<dbReference type="PROSITE" id="PS00518">
    <property type="entry name" value="ZF_RING_1"/>
    <property type="match status" value="1"/>
</dbReference>
<evidence type="ECO:0000313" key="9">
    <source>
        <dbReference type="Proteomes" id="UP000075884"/>
    </source>
</evidence>
<dbReference type="Gene3D" id="3.30.40.10">
    <property type="entry name" value="Zinc/RING finger domain, C3HC4 (zinc finger)"/>
    <property type="match status" value="2"/>
</dbReference>
<feature type="region of interest" description="Disordered" evidence="5">
    <location>
        <begin position="450"/>
        <end position="472"/>
    </location>
</feature>
<dbReference type="InterPro" id="IPR047157">
    <property type="entry name" value="PHRF1/Atg35"/>
</dbReference>
<feature type="compositionally biased region" description="Polar residues" evidence="5">
    <location>
        <begin position="1804"/>
        <end position="1813"/>
    </location>
</feature>
<evidence type="ECO:0000256" key="1">
    <source>
        <dbReference type="ARBA" id="ARBA00022723"/>
    </source>
</evidence>
<dbReference type="PROSITE" id="PS50089">
    <property type="entry name" value="ZF_RING_2"/>
    <property type="match status" value="1"/>
</dbReference>
<feature type="compositionally biased region" description="Basic residues" evidence="5">
    <location>
        <begin position="1392"/>
        <end position="1403"/>
    </location>
</feature>
<feature type="region of interest" description="Disordered" evidence="5">
    <location>
        <begin position="1557"/>
        <end position="1636"/>
    </location>
</feature>
<dbReference type="PANTHER" id="PTHR12618:SF20">
    <property type="entry name" value="PHD AND RING FINGER DOMAIN-CONTAINING PROTEIN 1"/>
    <property type="match status" value="1"/>
</dbReference>
<feature type="compositionally biased region" description="Basic and acidic residues" evidence="5">
    <location>
        <begin position="1503"/>
        <end position="1518"/>
    </location>
</feature>
<feature type="compositionally biased region" description="Basic residues" evidence="5">
    <location>
        <begin position="450"/>
        <end position="460"/>
    </location>
</feature>
<dbReference type="CDD" id="cd15543">
    <property type="entry name" value="PHD_RSF1"/>
    <property type="match status" value="1"/>
</dbReference>
<sequence length="2296" mass="240117">MAASDTEDELLPTASTSSAAAVATATTSATAARAGRRLRNRNVLNVEDSDNDSSGSGPIAGPSRRRTVPVTKMDLASESSEWESDWNSDEEQLLAKGDKDAVAAVLASKLGYASDESSGSGSSGDGEKCPICLLSLHSQEVGVPEVCEHVFCAPCIEEWSRNVSTCPIDRKGFELINIYADVERRSVLRVYRVQPKPPEADDGADGGVAGGAGTGALATAPVDDELTYCEVCRQAHSEETMLLCDSCNLGYHMECLNPPLLEIPSGSWYCDCCFASGSDEDDNELQDLLDDLNEIGGMRESRLRQRIHSPLRIVRTRQSERIRAAILTRAAAAVRLNIVHSSPDGGGGTASGPSTVAAARARRLAAGSSAHGGSSSSSSLVAVAQPPRARKTVKRKRRRRTRRKILSMIISEYDVEDDGGAAGGSAAGGGGDGQKFAIKRKKLYSTLRKLRKKRAKRRKTSGAAGGSGSGRRRSAATVAAAAALVGESAAGELLSTSGALGGALQRQRIGAGITPLKIFGGRNDLDYFSDDDDEEEGGSSGTGAAGSTLVAGGVAMGSRLRNVLGRRRVLKSGFESFSTPSPGGGGAGRAAAGSGPGADLLGSILANQERWHSREGLRNVRINGGKIIFPGEQTTAPDRRRTAPTVNVAANTPGTSTTTVGAGGNAAGERGGEPTTTASATTTGPTNSSSNSIITNGDGGGASGSSSSNNNNNNTSGTETQLFADCKVSTTPRKRKDDKSGEEEEEDEDENNKTASDPSTNEADADASTSNCPNFSVYSTETLEYAKGADGSAPYDPLDSERRSDEDDEEDDRFAGERDEDLVQLDDDDLEPPPTVNGADGPAAGESEEAVEATPQAAQQEKEEEQEEDDGTPARDEFDSESDDELKKIEADSNRGAGDGAPDRRRLDALTPPLTTSLVAALGASGAAMAAASAIATANFGAPAGLLREDAGEPEDDRSYTPCLDEKYQERRELIDAGEGPSTSLYRSQGSGLDAAGIDGMDTELISDEDEGAFGAEEGAPSGGPSTSKGAAPSGGGGKRKDPTLASFKKVTKKGRERNYRDKDIGTRNRRRSPRAEADRNGDEPTSGGEGKSSTRNRARRPKRKELPRYDIRSIIAEKRPRIYKDPFGRDITPKRRTRTRTPPSRSRSRERGRPALSISLSPEPLPVAATSAAAAARPGRQRRRSPLSPGPLRHRGRASPLLPPHFRRSSSRSRSRTPGRGGRGRSGPLSPRSPPPLPPQSHPLRGRYAARSPPLRSPLRSLSRSRSPRSPPVHHHHHHHHRTHRFRQRSPSRSRSPGSPPPAVTRVGRAKKKAKRKKTRMVSISRSRSRSRTRSRSRSPSRSRSRSRGRPHHKAPQRKKKNKHRRGSVSPAGPSLAPAAPVKNHQTTTKQKQKRKKDRKRSPSPGSRTPPLLPSGGMLTERFGKGGGRQRDGSWTPPPLPPLSGSGRLKTNGPQMTVASSSSTSAGAASLTVILTNEEALAKQQQQQQHEESGASRSSKQARKEARRREREAREKNSTNTGPSSGTGGSGGGGTLPSKEVFTSGDNILVSVSFNDKSGSAATGKAGPAGEHGSDRHHHRLGGKHSSGTRREKQQQDASGSLRHQPKSKRLEGRLKHTGGPQRMGARSTVDGAQAKPVVIIDLDGSPFRVLTPSPKAVIVLSDSDTEKDNDRRGGATAPAATASGAPGAPSVGGEGAAGGGQGAQEKEGGLRGAPGSTLGQSLGLVDGPNALNGGGSGVGPQVSGKSGKTPPERRSPLLVDDMFGPKTPPGFPASSNRETATGAGGAQAQSLKALQAPKFSMQVKTKSSNVRPVNPLYDPGDLDEGKEDSPSGDRQQQQQDGGSLAGVGGDATATIATVGPNTPPEPAPQSPSPDVYDPFEPTKSPSPSPTSGGTTRDRSDALSIGRLSDEEQTVATTKSATVAGSSGAAGAEGGLKDGIGGGTIGAGDIAMNGGTEARTPPLIGRTNGANVNAKGPVDQSGAASNSDSDVIFDEFVVPPASSAGSQVVNSSLISKLPLPLAAAAGGGQHQQPAANAAGKFGDFMNPTDSPYSPGASDFDDLFEPPGGGGGGGGMDMLDSPPLHAGGHHSKQQQSNHHQQQQQQLGANAQSSMAMGGRSSKPMPPTKAAKKSTNQFDSLFGSSPNQHAGGKGGRSGRKGPHKRSKGGKSNQKGDTANDEDPSKLSDKEKYLKKLNRLERVVEEVKLVIKPYYNKKQINKDEYKDILRRAVPKICHSRTGEINPIKIQKLIKAYVRKIRAKRRLSKKGSGGGGGGGGLGQLGGGGLPMTNSNPIIL</sequence>
<evidence type="ECO:0000256" key="4">
    <source>
        <dbReference type="PROSITE-ProRule" id="PRU00175"/>
    </source>
</evidence>
<feature type="compositionally biased region" description="Low complexity" evidence="5">
    <location>
        <begin position="1834"/>
        <end position="1844"/>
    </location>
</feature>
<dbReference type="SUPFAM" id="SSF57903">
    <property type="entry name" value="FYVE/PHD zinc finger"/>
    <property type="match status" value="1"/>
</dbReference>
<dbReference type="Pfam" id="PF13639">
    <property type="entry name" value="zf-RING_2"/>
    <property type="match status" value="1"/>
</dbReference>
<feature type="compositionally biased region" description="Basic residues" evidence="5">
    <location>
        <begin position="2155"/>
        <end position="2167"/>
    </location>
</feature>
<feature type="compositionally biased region" description="Basic residues" evidence="5">
    <location>
        <begin position="1095"/>
        <end position="1104"/>
    </location>
</feature>
<feature type="compositionally biased region" description="Basic and acidic residues" evidence="5">
    <location>
        <begin position="1105"/>
        <end position="1134"/>
    </location>
</feature>
<feature type="compositionally biased region" description="Acidic residues" evidence="5">
    <location>
        <begin position="1"/>
        <end position="10"/>
    </location>
</feature>
<feature type="compositionally biased region" description="Polar residues" evidence="5">
    <location>
        <begin position="753"/>
        <end position="782"/>
    </location>
</feature>
<evidence type="ECO:0000256" key="2">
    <source>
        <dbReference type="ARBA" id="ARBA00022771"/>
    </source>
</evidence>
<feature type="compositionally biased region" description="Basic residues" evidence="5">
    <location>
        <begin position="1273"/>
        <end position="1293"/>
    </location>
</feature>
<accession>A0A182NPB4</accession>
<feature type="region of interest" description="Disordered" evidence="5">
    <location>
        <begin position="1660"/>
        <end position="1987"/>
    </location>
</feature>
<evidence type="ECO:0000256" key="5">
    <source>
        <dbReference type="SAM" id="MobiDB-lite"/>
    </source>
</evidence>
<feature type="compositionally biased region" description="Gly residues" evidence="5">
    <location>
        <begin position="1526"/>
        <end position="1536"/>
    </location>
</feature>
<dbReference type="SMART" id="SM00184">
    <property type="entry name" value="RING"/>
    <property type="match status" value="1"/>
</dbReference>
<feature type="compositionally biased region" description="Low complexity" evidence="5">
    <location>
        <begin position="704"/>
        <end position="718"/>
    </location>
</feature>
<dbReference type="SMART" id="SM00249">
    <property type="entry name" value="PHD"/>
    <property type="match status" value="1"/>
</dbReference>
<reference evidence="9" key="1">
    <citation type="submission" date="2013-03" db="EMBL/GenBank/DDBJ databases">
        <title>The Genome Sequence of Anopheles dirus WRAIR2.</title>
        <authorList>
            <consortium name="The Broad Institute Genomics Platform"/>
            <person name="Neafsey D.E."/>
            <person name="Walton C."/>
            <person name="Walker B."/>
            <person name="Young S.K."/>
            <person name="Zeng Q."/>
            <person name="Gargeya S."/>
            <person name="Fitzgerald M."/>
            <person name="Haas B."/>
            <person name="Abouelleil A."/>
            <person name="Allen A.W."/>
            <person name="Alvarado L."/>
            <person name="Arachchi H.M."/>
            <person name="Berlin A.M."/>
            <person name="Chapman S.B."/>
            <person name="Gainer-Dewar J."/>
            <person name="Goldberg J."/>
            <person name="Griggs A."/>
            <person name="Gujja S."/>
            <person name="Hansen M."/>
            <person name="Howarth C."/>
            <person name="Imamovic A."/>
            <person name="Ireland A."/>
            <person name="Larimer J."/>
            <person name="McCowan C."/>
            <person name="Murphy C."/>
            <person name="Pearson M."/>
            <person name="Poon T.W."/>
            <person name="Priest M."/>
            <person name="Roberts A."/>
            <person name="Saif S."/>
            <person name="Shea T."/>
            <person name="Sisk P."/>
            <person name="Sykes S."/>
            <person name="Wortman J."/>
            <person name="Nusbaum C."/>
            <person name="Birren B."/>
        </authorList>
    </citation>
    <scope>NUCLEOTIDE SEQUENCE [LARGE SCALE GENOMIC DNA]</scope>
    <source>
        <strain evidence="9">WRAIR2</strain>
    </source>
</reference>
<feature type="compositionally biased region" description="Low complexity" evidence="5">
    <location>
        <begin position="1741"/>
        <end position="1750"/>
    </location>
</feature>
<dbReference type="Pfam" id="PF00628">
    <property type="entry name" value="PHD"/>
    <property type="match status" value="1"/>
</dbReference>
<name>A0A182NPB4_9DIPT</name>
<feature type="compositionally biased region" description="Low complexity" evidence="5">
    <location>
        <begin position="673"/>
        <end position="696"/>
    </location>
</feature>
<feature type="region of interest" description="Disordered" evidence="5">
    <location>
        <begin position="574"/>
        <end position="594"/>
    </location>
</feature>
<dbReference type="InterPro" id="IPR013083">
    <property type="entry name" value="Znf_RING/FYVE/PHD"/>
</dbReference>
<feature type="compositionally biased region" description="Low complexity" evidence="5">
    <location>
        <begin position="2093"/>
        <end position="2113"/>
    </location>
</feature>
<feature type="compositionally biased region" description="Basic residues" evidence="5">
    <location>
        <begin position="388"/>
        <end position="401"/>
    </location>
</feature>
<feature type="compositionally biased region" description="Pro residues" evidence="5">
    <location>
        <begin position="1232"/>
        <end position="1242"/>
    </location>
</feature>
<feature type="compositionally biased region" description="Basic and acidic residues" evidence="5">
    <location>
        <begin position="1074"/>
        <end position="1083"/>
    </location>
</feature>
<feature type="compositionally biased region" description="Pro residues" evidence="5">
    <location>
        <begin position="1863"/>
        <end position="1873"/>
    </location>
</feature>
<dbReference type="PANTHER" id="PTHR12618">
    <property type="entry name" value="PHD AND RING FINGER DOMAIN-CONTAINING PROTEIN 1"/>
    <property type="match status" value="1"/>
</dbReference>
<organism evidence="8 9">
    <name type="scientific">Anopheles dirus</name>
    <dbReference type="NCBI Taxonomy" id="7168"/>
    <lineage>
        <taxon>Eukaryota</taxon>
        <taxon>Metazoa</taxon>
        <taxon>Ecdysozoa</taxon>
        <taxon>Arthropoda</taxon>
        <taxon>Hexapoda</taxon>
        <taxon>Insecta</taxon>
        <taxon>Pterygota</taxon>
        <taxon>Neoptera</taxon>
        <taxon>Endopterygota</taxon>
        <taxon>Diptera</taxon>
        <taxon>Nematocera</taxon>
        <taxon>Culicoidea</taxon>
        <taxon>Culicidae</taxon>
        <taxon>Anophelinae</taxon>
        <taxon>Anopheles</taxon>
    </lineage>
</organism>
<feature type="compositionally biased region" description="Low complexity" evidence="5">
    <location>
        <begin position="1013"/>
        <end position="1032"/>
    </location>
</feature>
<feature type="compositionally biased region" description="Acidic residues" evidence="5">
    <location>
        <begin position="806"/>
        <end position="831"/>
    </location>
</feature>
<feature type="compositionally biased region" description="Acidic residues" evidence="5">
    <location>
        <begin position="1001"/>
        <end position="1012"/>
    </location>
</feature>
<feature type="region of interest" description="Disordered" evidence="5">
    <location>
        <begin position="1"/>
        <end position="86"/>
    </location>
</feature>
<feature type="compositionally biased region" description="Low complexity" evidence="5">
    <location>
        <begin position="1252"/>
        <end position="1266"/>
    </location>
</feature>
<feature type="compositionally biased region" description="Gly residues" evidence="5">
    <location>
        <begin position="2268"/>
        <end position="2286"/>
    </location>
</feature>
<feature type="region of interest" description="Disordered" evidence="5">
    <location>
        <begin position="2025"/>
        <end position="2188"/>
    </location>
</feature>
<feature type="compositionally biased region" description="Low complexity" evidence="5">
    <location>
        <begin position="361"/>
        <end position="384"/>
    </location>
</feature>
<feature type="compositionally biased region" description="Low complexity" evidence="5">
    <location>
        <begin position="1676"/>
        <end position="1691"/>
    </location>
</feature>
<dbReference type="EnsemblMetazoa" id="ADIR009499-RA">
    <property type="protein sequence ID" value="ADIR009499-PA"/>
    <property type="gene ID" value="ADIR009499"/>
</dbReference>
<feature type="compositionally biased region" description="Low complexity" evidence="5">
    <location>
        <begin position="1460"/>
        <end position="1471"/>
    </location>
</feature>
<feature type="compositionally biased region" description="Low complexity" evidence="5">
    <location>
        <begin position="13"/>
        <end position="33"/>
    </location>
</feature>
<dbReference type="GO" id="GO:0008270">
    <property type="term" value="F:zinc ion binding"/>
    <property type="evidence" value="ECO:0007669"/>
    <property type="project" value="UniProtKB-KW"/>
</dbReference>
<dbReference type="SUPFAM" id="SSF57850">
    <property type="entry name" value="RING/U-box"/>
    <property type="match status" value="1"/>
</dbReference>
<feature type="compositionally biased region" description="Low complexity" evidence="5">
    <location>
        <begin position="1915"/>
        <end position="1931"/>
    </location>
</feature>